<comment type="similarity">
    <text evidence="6">Belongs to the methyltransferase superfamily. ETFBKMT family.</text>
</comment>
<dbReference type="InterPro" id="IPR004498">
    <property type="entry name" value="Ribosomal_PrmA_MeTrfase"/>
</dbReference>
<accession>A0AA35WET2</accession>
<keyword evidence="2" id="KW-0963">Cytoplasm</keyword>
<evidence type="ECO:0000313" key="9">
    <source>
        <dbReference type="EMBL" id="CAI8017859.1"/>
    </source>
</evidence>
<gene>
    <name evidence="9" type="ORF">GBAR_LOCUS10777</name>
</gene>
<dbReference type="Gene3D" id="3.40.50.150">
    <property type="entry name" value="Vaccinia Virus protein VP39"/>
    <property type="match status" value="1"/>
</dbReference>
<dbReference type="GO" id="GO:0005840">
    <property type="term" value="C:ribosome"/>
    <property type="evidence" value="ECO:0007669"/>
    <property type="project" value="UniProtKB-KW"/>
</dbReference>
<dbReference type="Pfam" id="PF06325">
    <property type="entry name" value="PrmA"/>
    <property type="match status" value="1"/>
</dbReference>
<dbReference type="GO" id="GO:0032259">
    <property type="term" value="P:methylation"/>
    <property type="evidence" value="ECO:0007669"/>
    <property type="project" value="UniProtKB-KW"/>
</dbReference>
<evidence type="ECO:0000256" key="5">
    <source>
        <dbReference type="ARBA" id="ARBA00022691"/>
    </source>
</evidence>
<organism evidence="9 10">
    <name type="scientific">Geodia barretti</name>
    <name type="common">Barrett's horny sponge</name>
    <dbReference type="NCBI Taxonomy" id="519541"/>
    <lineage>
        <taxon>Eukaryota</taxon>
        <taxon>Metazoa</taxon>
        <taxon>Porifera</taxon>
        <taxon>Demospongiae</taxon>
        <taxon>Heteroscleromorpha</taxon>
        <taxon>Tetractinellida</taxon>
        <taxon>Astrophorina</taxon>
        <taxon>Geodiidae</taxon>
        <taxon>Geodia</taxon>
    </lineage>
</organism>
<comment type="caution">
    <text evidence="9">The sequence shown here is derived from an EMBL/GenBank/DDBJ whole genome shotgun (WGS) entry which is preliminary data.</text>
</comment>
<evidence type="ECO:0000313" key="10">
    <source>
        <dbReference type="Proteomes" id="UP001174909"/>
    </source>
</evidence>
<dbReference type="SUPFAM" id="SSF53335">
    <property type="entry name" value="S-adenosyl-L-methionine-dependent methyltransferases"/>
    <property type="match status" value="1"/>
</dbReference>
<dbReference type="EMBL" id="CASHTH010001664">
    <property type="protein sequence ID" value="CAI8017859.1"/>
    <property type="molecule type" value="Genomic_DNA"/>
</dbReference>
<dbReference type="AlphaFoldDB" id="A0AA35WET2"/>
<dbReference type="PANTHER" id="PTHR43648">
    <property type="entry name" value="ELECTRON TRANSFER FLAVOPROTEIN BETA SUBUNIT LYSINE METHYLTRANSFERASE"/>
    <property type="match status" value="1"/>
</dbReference>
<reference evidence="9" key="1">
    <citation type="submission" date="2023-03" db="EMBL/GenBank/DDBJ databases">
        <authorList>
            <person name="Steffen K."/>
            <person name="Cardenas P."/>
        </authorList>
    </citation>
    <scope>NUCLEOTIDE SEQUENCE</scope>
</reference>
<evidence type="ECO:0000256" key="8">
    <source>
        <dbReference type="ARBA" id="ARBA00042266"/>
    </source>
</evidence>
<evidence type="ECO:0000256" key="6">
    <source>
        <dbReference type="ARBA" id="ARBA00037932"/>
    </source>
</evidence>
<dbReference type="PANTHER" id="PTHR43648:SF1">
    <property type="entry name" value="ELECTRON TRANSFER FLAVOPROTEIN BETA SUBUNIT LYSINE METHYLTRANSFERASE"/>
    <property type="match status" value="1"/>
</dbReference>
<keyword evidence="5" id="KW-0949">S-adenosyl-L-methionine</keyword>
<comment type="similarity">
    <text evidence="1">Belongs to the methyltransferase superfamily. PrmA family.</text>
</comment>
<evidence type="ECO:0000256" key="1">
    <source>
        <dbReference type="ARBA" id="ARBA00009741"/>
    </source>
</evidence>
<sequence>MARQRFSHIEVGVKLAGILQPLGELTVTSLDNDADWQNSWKEHFTLLRIGKRLVVKPSWIDYVTEENDVLIELDPGLAFGTGYHPTTYTCLESMEQLVRPGFMVLDLGCGSGILTIAAVKLGAAGVVALDIDPQAVQASRQNFRRTGIKNKVQLDQGSVPHRLAPAGSFDLAVANISSRGIRERARDILPALKPGGTLIASGIIDEQQADTEEALLEAGYTSIKIWPREDWVSITCKPG</sequence>
<evidence type="ECO:0000256" key="4">
    <source>
        <dbReference type="ARBA" id="ARBA00022679"/>
    </source>
</evidence>
<keyword evidence="9" id="KW-0687">Ribonucleoprotein</keyword>
<evidence type="ECO:0000256" key="2">
    <source>
        <dbReference type="ARBA" id="ARBA00022490"/>
    </source>
</evidence>
<dbReference type="NCBIfam" id="TIGR00406">
    <property type="entry name" value="prmA"/>
    <property type="match status" value="1"/>
</dbReference>
<proteinExistence type="inferred from homology"/>
<name>A0AA35WET2_GEOBA</name>
<dbReference type="CDD" id="cd02440">
    <property type="entry name" value="AdoMet_MTases"/>
    <property type="match status" value="1"/>
</dbReference>
<keyword evidence="4" id="KW-0808">Transferase</keyword>
<dbReference type="GO" id="GO:0008276">
    <property type="term" value="F:protein methyltransferase activity"/>
    <property type="evidence" value="ECO:0007669"/>
    <property type="project" value="InterPro"/>
</dbReference>
<keyword evidence="3 9" id="KW-0489">Methyltransferase</keyword>
<evidence type="ECO:0000256" key="3">
    <source>
        <dbReference type="ARBA" id="ARBA00022603"/>
    </source>
</evidence>
<protein>
    <recommendedName>
        <fullName evidence="8">ETFB lysine methyltransferase</fullName>
    </recommendedName>
    <alternativeName>
        <fullName evidence="7">Protein N-lysine methyltransferase METTL20</fullName>
    </alternativeName>
</protein>
<keyword evidence="10" id="KW-1185">Reference proteome</keyword>
<dbReference type="Proteomes" id="UP001174909">
    <property type="component" value="Unassembled WGS sequence"/>
</dbReference>
<evidence type="ECO:0000256" key="7">
    <source>
        <dbReference type="ARBA" id="ARBA00041867"/>
    </source>
</evidence>
<dbReference type="InterPro" id="IPR050078">
    <property type="entry name" value="Ribosomal_L11_MeTrfase_PrmA"/>
</dbReference>
<keyword evidence="9" id="KW-0689">Ribosomal protein</keyword>
<dbReference type="InterPro" id="IPR029063">
    <property type="entry name" value="SAM-dependent_MTases_sf"/>
</dbReference>